<evidence type="ECO:0000259" key="1">
    <source>
        <dbReference type="Pfam" id="PF21953"/>
    </source>
</evidence>
<dbReference type="SUPFAM" id="SSF56300">
    <property type="entry name" value="Metallo-dependent phosphatases"/>
    <property type="match status" value="1"/>
</dbReference>
<dbReference type="InterPro" id="IPR029052">
    <property type="entry name" value="Metallo-depent_PP-like"/>
</dbReference>
<accession>A0A9P8LD04</accession>
<dbReference type="InterPro" id="IPR006179">
    <property type="entry name" value="5_nucleotidase/apyrase"/>
</dbReference>
<gene>
    <name evidence="2" type="ORF">GP486_003469</name>
</gene>
<reference evidence="2" key="1">
    <citation type="submission" date="2021-03" db="EMBL/GenBank/DDBJ databases">
        <title>Comparative genomics and phylogenomic investigation of the class Geoglossomycetes provide insights into ecological specialization and systematics.</title>
        <authorList>
            <person name="Melie T."/>
            <person name="Pirro S."/>
            <person name="Miller A.N."/>
            <person name="Quandt A."/>
        </authorList>
    </citation>
    <scope>NUCLEOTIDE SEQUENCE</scope>
    <source>
        <strain evidence="2">CAQ_001_2017</strain>
    </source>
</reference>
<proteinExistence type="predicted"/>
<feature type="domain" description="Putative 5'-nucleotidase C-terminal" evidence="1">
    <location>
        <begin position="137"/>
        <end position="337"/>
    </location>
</feature>
<dbReference type="Gene3D" id="3.90.780.10">
    <property type="entry name" value="5'-Nucleotidase, C-terminal domain"/>
    <property type="match status" value="2"/>
</dbReference>
<dbReference type="PANTHER" id="PTHR11575">
    <property type="entry name" value="5'-NUCLEOTIDASE-RELATED"/>
    <property type="match status" value="1"/>
</dbReference>
<dbReference type="SUPFAM" id="SSF55816">
    <property type="entry name" value="5'-nucleotidase (syn. UDP-sugar hydrolase), C-terminal domain"/>
    <property type="match status" value="1"/>
</dbReference>
<sequence length="389" mass="42837">MAFGVLFDFTGNSNVSRITKTADLVKQQWFRDAVNYTQPIDLFVVIGHNPIRPSAPTSTFGTLYNTIRGIRPDVPIQAFGGHTHIRDFFVYDDKTTGLESGCDAQFDLPSGLRATSDITEARKELVLQKLFGCAPLTYCQYCQPFGAPGNIYTLMETALATVVVNETRKDIPRLILVNIGSIRFDLPKGPFTLDDSYIVSPFNDAFQFIPDVPYDTAKQVQGILNAGPAQKRGLSQDFGFGQMPLQDSCVDPPISHDHITGKSYAGGRLLRRQNDQLFPGYATTDDFGTDGDDTPHTKIPFFTQPNDVQANASFPTDGSDPKTVDLVFLDFIASYVLRALKGIGANYTMADVLYYLPKDFTTNSYLPAYAKVAWQENMPNCPVGIGIGS</sequence>
<comment type="caution">
    <text evidence="2">The sequence shown here is derived from an EMBL/GenBank/DDBJ whole genome shotgun (WGS) entry which is preliminary data.</text>
</comment>
<keyword evidence="3" id="KW-1185">Reference proteome</keyword>
<dbReference type="Gene3D" id="3.60.21.10">
    <property type="match status" value="1"/>
</dbReference>
<dbReference type="AlphaFoldDB" id="A0A9P8LD04"/>
<dbReference type="Proteomes" id="UP000750711">
    <property type="component" value="Unassembled WGS sequence"/>
</dbReference>
<evidence type="ECO:0000313" key="3">
    <source>
        <dbReference type="Proteomes" id="UP000750711"/>
    </source>
</evidence>
<evidence type="ECO:0000313" key="2">
    <source>
        <dbReference type="EMBL" id="KAH0560007.1"/>
    </source>
</evidence>
<dbReference type="PANTHER" id="PTHR11575:SF22">
    <property type="entry name" value="ADL392WP"/>
    <property type="match status" value="1"/>
</dbReference>
<dbReference type="Pfam" id="PF21953">
    <property type="entry name" value="NadN_nucleosid_C"/>
    <property type="match status" value="1"/>
</dbReference>
<dbReference type="GO" id="GO:0009166">
    <property type="term" value="P:nucleotide catabolic process"/>
    <property type="evidence" value="ECO:0007669"/>
    <property type="project" value="InterPro"/>
</dbReference>
<protein>
    <recommendedName>
        <fullName evidence="1">Putative 5'-nucleotidase C-terminal domain-containing protein</fullName>
    </recommendedName>
</protein>
<dbReference type="GO" id="GO:0005829">
    <property type="term" value="C:cytosol"/>
    <property type="evidence" value="ECO:0007669"/>
    <property type="project" value="TreeGrafter"/>
</dbReference>
<organism evidence="2 3">
    <name type="scientific">Trichoglossum hirsutum</name>
    <dbReference type="NCBI Taxonomy" id="265104"/>
    <lineage>
        <taxon>Eukaryota</taxon>
        <taxon>Fungi</taxon>
        <taxon>Dikarya</taxon>
        <taxon>Ascomycota</taxon>
        <taxon>Pezizomycotina</taxon>
        <taxon>Geoglossomycetes</taxon>
        <taxon>Geoglossales</taxon>
        <taxon>Geoglossaceae</taxon>
        <taxon>Trichoglossum</taxon>
    </lineage>
</organism>
<dbReference type="GO" id="GO:0016787">
    <property type="term" value="F:hydrolase activity"/>
    <property type="evidence" value="ECO:0007669"/>
    <property type="project" value="InterPro"/>
</dbReference>
<dbReference type="EMBL" id="JAGHQM010000470">
    <property type="protein sequence ID" value="KAH0560007.1"/>
    <property type="molecule type" value="Genomic_DNA"/>
</dbReference>
<dbReference type="InterPro" id="IPR053828">
    <property type="entry name" value="Nucleosidase_C"/>
</dbReference>
<dbReference type="InterPro" id="IPR036907">
    <property type="entry name" value="5'-Nucleotdase_C_sf"/>
</dbReference>
<name>A0A9P8LD04_9PEZI</name>